<evidence type="ECO:0000256" key="8">
    <source>
        <dbReference type="ARBA" id="ARBA00023242"/>
    </source>
</evidence>
<evidence type="ECO:0000256" key="1">
    <source>
        <dbReference type="ARBA" id="ARBA00004123"/>
    </source>
</evidence>
<dbReference type="InterPro" id="IPR028389">
    <property type="entry name" value="POT1"/>
</dbReference>
<feature type="compositionally biased region" description="Basic and acidic residues" evidence="9">
    <location>
        <begin position="445"/>
        <end position="454"/>
    </location>
</feature>
<dbReference type="AlphaFoldDB" id="A0A367L2F7"/>
<evidence type="ECO:0000256" key="7">
    <source>
        <dbReference type="ARBA" id="ARBA00023125"/>
    </source>
</evidence>
<keyword evidence="7" id="KW-0238">DNA-binding</keyword>
<dbReference type="Pfam" id="PF02765">
    <property type="entry name" value="POT1"/>
    <property type="match status" value="1"/>
</dbReference>
<feature type="region of interest" description="Disordered" evidence="9">
    <location>
        <begin position="336"/>
        <end position="360"/>
    </location>
</feature>
<evidence type="ECO:0000256" key="4">
    <source>
        <dbReference type="ARBA" id="ARBA00015253"/>
    </source>
</evidence>
<evidence type="ECO:0000259" key="10">
    <source>
        <dbReference type="Pfam" id="PF02765"/>
    </source>
</evidence>
<keyword evidence="8" id="KW-0539">Nucleus</keyword>
<feature type="domain" description="Telomeric single stranded DNA binding POT1/Cdc13" evidence="10">
    <location>
        <begin position="21"/>
        <end position="151"/>
    </location>
</feature>
<keyword evidence="5" id="KW-0158">Chromosome</keyword>
<dbReference type="InterPro" id="IPR011564">
    <property type="entry name" value="Telomer_end-bd_POT1/Cdc13"/>
</dbReference>
<dbReference type="Gene3D" id="2.40.50.140">
    <property type="entry name" value="Nucleic acid-binding proteins"/>
    <property type="match status" value="2"/>
</dbReference>
<keyword evidence="6" id="KW-0779">Telomere</keyword>
<comment type="subcellular location">
    <subcellularLocation>
        <location evidence="2">Chromosome</location>
        <location evidence="2">Telomere</location>
    </subcellularLocation>
    <subcellularLocation>
        <location evidence="1">Nucleus</location>
    </subcellularLocation>
</comment>
<dbReference type="EMBL" id="LKCN02000018">
    <property type="protein sequence ID" value="RCI08604.1"/>
    <property type="molecule type" value="Genomic_DNA"/>
</dbReference>
<dbReference type="OrthoDB" id="2186770at2759"/>
<evidence type="ECO:0000256" key="6">
    <source>
        <dbReference type="ARBA" id="ARBA00022895"/>
    </source>
</evidence>
<dbReference type="GO" id="GO:0010521">
    <property type="term" value="F:telomerase inhibitor activity"/>
    <property type="evidence" value="ECO:0007669"/>
    <property type="project" value="TreeGrafter"/>
</dbReference>
<keyword evidence="13" id="KW-1185">Reference proteome</keyword>
<sequence>MSLPSRYVSGRDILDGKRIKGTKANVVGLLLDVRDPIPTKGSDWKCEYRLYDKSLEDGVDSLALTIFRPKDKMPADANLGDVIAVFGAKVQCRYGDMSLISNHTTVLHIYDHSKIPEPPLDALIALQPSIMRATRAPTPEEALFVSVLYKTINRNRLPSRADFEAQKAQSVNIKNKFSELKNVREGVYVDVLVQIVKAPYDEYDKCSVWVSDYTENDLFYNIAFSGQESGETRPYGKRSMQITCFEPHASFLRNEQLPVGSWIYVRNLHIRLGRNGSNLEGTLHGDEKNLAKVNIEPVVVNQESASNNPQLKAALRRKLYYGKDKKAQLREIDEAVESGQKRKAQTEQSTVQKPNRQRRRKIEREKKLKETEQEDVLDALPNLNKQVKCENTNKAVSSLSQIMQPVFYETTIDDQLVKLRLPFVNANYRTVVRVINFEPSQLERFARPRPRSDTDMLPDMDQVSDSSNSEQDEEEEEDANTVWEWHFALELEEVINDDAQKPPKTMWVLVDNHAGQCLLNMDAADLSRDSQLLQDVRQRLSILWGERGDAKVRAQPARFLQYCNAPPSSDTSPVLEQASPLPFSCCLRQYAVTVAEPDAQKADAGDGTRWRRVFGLFGTRIVPT</sequence>
<proteinExistence type="inferred from homology"/>
<evidence type="ECO:0000256" key="9">
    <source>
        <dbReference type="SAM" id="MobiDB-lite"/>
    </source>
</evidence>
<evidence type="ECO:0000313" key="12">
    <source>
        <dbReference type="EMBL" id="RCI08604.1"/>
    </source>
</evidence>
<evidence type="ECO:0000256" key="3">
    <source>
        <dbReference type="ARBA" id="ARBA00008442"/>
    </source>
</evidence>
<evidence type="ECO:0000256" key="2">
    <source>
        <dbReference type="ARBA" id="ARBA00004574"/>
    </source>
</evidence>
<gene>
    <name evidence="12" type="ORF">L249_4887</name>
</gene>
<dbReference type="SUPFAM" id="SSF50249">
    <property type="entry name" value="Nucleic acid-binding proteins"/>
    <property type="match status" value="2"/>
</dbReference>
<feature type="compositionally biased region" description="Acidic residues" evidence="9">
    <location>
        <begin position="470"/>
        <end position="479"/>
    </location>
</feature>
<reference evidence="12 13" key="1">
    <citation type="journal article" date="2015" name="BMC Genomics">
        <title>Insights from the genome of Ophiocordyceps polyrhachis-furcata to pathogenicity and host specificity in insect fungi.</title>
        <authorList>
            <person name="Wichadakul D."/>
            <person name="Kobmoo N."/>
            <person name="Ingsriswang S."/>
            <person name="Tangphatsornruang S."/>
            <person name="Chantasingh D."/>
            <person name="Luangsa-ard J.J."/>
            <person name="Eurwilaichitr L."/>
        </authorList>
    </citation>
    <scope>NUCLEOTIDE SEQUENCE [LARGE SCALE GENOMIC DNA]</scope>
    <source>
        <strain evidence="12 13">BCC 54312</strain>
    </source>
</reference>
<evidence type="ECO:0000313" key="13">
    <source>
        <dbReference type="Proteomes" id="UP000253664"/>
    </source>
</evidence>
<dbReference type="GO" id="GO:0000783">
    <property type="term" value="C:nuclear telomere cap complex"/>
    <property type="evidence" value="ECO:0007669"/>
    <property type="project" value="TreeGrafter"/>
</dbReference>
<dbReference type="Pfam" id="PF16686">
    <property type="entry name" value="POT1PC"/>
    <property type="match status" value="1"/>
</dbReference>
<dbReference type="GO" id="GO:0098505">
    <property type="term" value="F:G-rich strand telomeric DNA binding"/>
    <property type="evidence" value="ECO:0007669"/>
    <property type="project" value="TreeGrafter"/>
</dbReference>
<dbReference type="Proteomes" id="UP000253664">
    <property type="component" value="Unassembled WGS sequence"/>
</dbReference>
<feature type="region of interest" description="Disordered" evidence="9">
    <location>
        <begin position="445"/>
        <end position="479"/>
    </location>
</feature>
<dbReference type="InterPro" id="IPR012340">
    <property type="entry name" value="NA-bd_OB-fold"/>
</dbReference>
<dbReference type="GO" id="GO:0016233">
    <property type="term" value="P:telomere capping"/>
    <property type="evidence" value="ECO:0007669"/>
    <property type="project" value="TreeGrafter"/>
</dbReference>
<dbReference type="STRING" id="1330021.A0A367L2F7"/>
<comment type="caution">
    <text evidence="12">The sequence shown here is derived from an EMBL/GenBank/DDBJ whole genome shotgun (WGS) entry which is preliminary data.</text>
</comment>
<organism evidence="12 13">
    <name type="scientific">Ophiocordyceps polyrhachis-furcata BCC 54312</name>
    <dbReference type="NCBI Taxonomy" id="1330021"/>
    <lineage>
        <taxon>Eukaryota</taxon>
        <taxon>Fungi</taxon>
        <taxon>Dikarya</taxon>
        <taxon>Ascomycota</taxon>
        <taxon>Pezizomycotina</taxon>
        <taxon>Sordariomycetes</taxon>
        <taxon>Hypocreomycetidae</taxon>
        <taxon>Hypocreales</taxon>
        <taxon>Ophiocordycipitaceae</taxon>
        <taxon>Ophiocordyceps</taxon>
    </lineage>
</organism>
<evidence type="ECO:0000256" key="5">
    <source>
        <dbReference type="ARBA" id="ARBA00022454"/>
    </source>
</evidence>
<dbReference type="GO" id="GO:0032210">
    <property type="term" value="P:regulation of telomere maintenance via telomerase"/>
    <property type="evidence" value="ECO:0007669"/>
    <property type="project" value="TreeGrafter"/>
</dbReference>
<comment type="similarity">
    <text evidence="3">Belongs to the telombin family.</text>
</comment>
<protein>
    <recommendedName>
        <fullName evidence="4">Protection of telomeres protein 1</fullName>
    </recommendedName>
</protein>
<dbReference type="InterPro" id="IPR032042">
    <property type="entry name" value="POT1PC"/>
</dbReference>
<name>A0A367L2F7_9HYPO</name>
<dbReference type="PANTHER" id="PTHR14513:SF0">
    <property type="entry name" value="PROTECTION OF TELOMERES PROTEIN 1"/>
    <property type="match status" value="1"/>
</dbReference>
<accession>A0A367L2F7</accession>
<feature type="domain" description="Protection of telomeres protein 1 ssDNA-binding" evidence="11">
    <location>
        <begin position="179"/>
        <end position="321"/>
    </location>
</feature>
<dbReference type="PANTHER" id="PTHR14513">
    <property type="entry name" value="PROTECTION OF TELOMERES 1"/>
    <property type="match status" value="1"/>
</dbReference>
<evidence type="ECO:0000259" key="11">
    <source>
        <dbReference type="Pfam" id="PF16686"/>
    </source>
</evidence>